<dbReference type="EMBL" id="BARS01018516">
    <property type="protein sequence ID" value="GAF95374.1"/>
    <property type="molecule type" value="Genomic_DNA"/>
</dbReference>
<sequence>GGDDRPRGVFDQSNQDSEFLIQVSKYGGLDVEDLKDKSIGARYDLMLSFVKDMERRRKEAEKQ</sequence>
<proteinExistence type="predicted"/>
<accession>X0TQ46</accession>
<name>X0TQ46_9ZZZZ</name>
<reference evidence="1" key="1">
    <citation type="journal article" date="2014" name="Front. Microbiol.">
        <title>High frequency of phylogenetically diverse reductive dehalogenase-homologous genes in deep subseafloor sedimentary metagenomes.</title>
        <authorList>
            <person name="Kawai M."/>
            <person name="Futagami T."/>
            <person name="Toyoda A."/>
            <person name="Takaki Y."/>
            <person name="Nishi S."/>
            <person name="Hori S."/>
            <person name="Arai W."/>
            <person name="Tsubouchi T."/>
            <person name="Morono Y."/>
            <person name="Uchiyama I."/>
            <person name="Ito T."/>
            <person name="Fujiyama A."/>
            <person name="Inagaki F."/>
            <person name="Takami H."/>
        </authorList>
    </citation>
    <scope>NUCLEOTIDE SEQUENCE</scope>
    <source>
        <strain evidence="1">Expedition CK06-06</strain>
    </source>
</reference>
<evidence type="ECO:0000313" key="1">
    <source>
        <dbReference type="EMBL" id="GAF95374.1"/>
    </source>
</evidence>
<dbReference type="AlphaFoldDB" id="X0TQ46"/>
<feature type="non-terminal residue" evidence="1">
    <location>
        <position position="1"/>
    </location>
</feature>
<gene>
    <name evidence="1" type="ORF">S01H1_30128</name>
</gene>
<protein>
    <submittedName>
        <fullName evidence="1">Uncharacterized protein</fullName>
    </submittedName>
</protein>
<organism evidence="1">
    <name type="scientific">marine sediment metagenome</name>
    <dbReference type="NCBI Taxonomy" id="412755"/>
    <lineage>
        <taxon>unclassified sequences</taxon>
        <taxon>metagenomes</taxon>
        <taxon>ecological metagenomes</taxon>
    </lineage>
</organism>
<comment type="caution">
    <text evidence="1">The sequence shown here is derived from an EMBL/GenBank/DDBJ whole genome shotgun (WGS) entry which is preliminary data.</text>
</comment>